<dbReference type="InterPro" id="IPR029101">
    <property type="entry name" value="Sigma_reg_N"/>
</dbReference>
<dbReference type="Pfam" id="PF13800">
    <property type="entry name" value="Sigma_reg_N"/>
    <property type="match status" value="1"/>
</dbReference>
<dbReference type="InterPro" id="IPR025672">
    <property type="entry name" value="Sigma_reg_C_dom"/>
</dbReference>
<proteinExistence type="predicted"/>
<evidence type="ECO:0000259" key="1">
    <source>
        <dbReference type="Pfam" id="PF13791"/>
    </source>
</evidence>
<organism evidence="3 4">
    <name type="scientific">Streptococcus constellatus</name>
    <dbReference type="NCBI Taxonomy" id="76860"/>
    <lineage>
        <taxon>Bacteria</taxon>
        <taxon>Bacillati</taxon>
        <taxon>Bacillota</taxon>
        <taxon>Bacilli</taxon>
        <taxon>Lactobacillales</taxon>
        <taxon>Streptococcaceae</taxon>
        <taxon>Streptococcus</taxon>
        <taxon>Streptococcus anginosus group</taxon>
    </lineage>
</organism>
<sequence length="323" mass="36737">METFEIVAKKSRRRNTKKILLLSIAVVLSVVGIYTATRTILEKMAIHHMTEVTNYYENRSQIAYPNIYSSNNIHATNDFSNLYQLTRSKDLDGVIVPYDTVTASAGPNFEKIDHMADSVILSSGVNNNVMAFNAGRRVKIPLFFNIKNNDETDIMAKPSQELPLVSEMKGQLVEVAVTFDKPYTYSELQTMLPSNLKANWYWLGTYSNYNTASLDISNLFGFKVIKDDIKYSFDVFQTHLKNSLKDKHGLINISTSKEEIYSTKKELDYLNKTFKNIENCKFSGVILTGKAENFAQLEGKEWIYASSIGASIPNQPYYKLDKE</sequence>
<feature type="domain" description="Sigma factor regulator C-terminal" evidence="1">
    <location>
        <begin position="169"/>
        <end position="309"/>
    </location>
</feature>
<dbReference type="OrthoDB" id="1730160at2"/>
<dbReference type="EMBL" id="JWIY01000001">
    <property type="protein sequence ID" value="KIC78887.1"/>
    <property type="molecule type" value="Genomic_DNA"/>
</dbReference>
<dbReference type="RefSeq" id="WP_039677261.1">
    <property type="nucleotide sequence ID" value="NZ_JWIY01000001.1"/>
</dbReference>
<name>A0A0C1KIX5_STRCV</name>
<evidence type="ECO:0000313" key="3">
    <source>
        <dbReference type="EMBL" id="KIC78887.1"/>
    </source>
</evidence>
<comment type="caution">
    <text evidence="3">The sequence shown here is derived from an EMBL/GenBank/DDBJ whole genome shotgun (WGS) entry which is preliminary data.</text>
</comment>
<gene>
    <name evidence="3" type="ORF">RN79_04790</name>
</gene>
<accession>A0A0C1KIX5</accession>
<protein>
    <submittedName>
        <fullName evidence="3">Uncharacterized protein</fullName>
    </submittedName>
</protein>
<feature type="domain" description="Sigma factor regulator N-terminal" evidence="2">
    <location>
        <begin position="7"/>
        <end position="93"/>
    </location>
</feature>
<evidence type="ECO:0000259" key="2">
    <source>
        <dbReference type="Pfam" id="PF13800"/>
    </source>
</evidence>
<reference evidence="3 4" key="1">
    <citation type="submission" date="2014-12" db="EMBL/GenBank/DDBJ databases">
        <title>Partial genome sequence of Streptococcus constellatus KCOM 1650 (= ChDC B144).</title>
        <authorList>
            <person name="Kook J.-K."/>
            <person name="Park S.-N."/>
            <person name="Lim Y.K."/>
            <person name="Jo E."/>
        </authorList>
    </citation>
    <scope>NUCLEOTIDE SEQUENCE [LARGE SCALE GENOMIC DNA]</scope>
    <source>
        <strain evidence="3 4">KCOM 1650</strain>
    </source>
</reference>
<dbReference type="Proteomes" id="UP000031339">
    <property type="component" value="Unassembled WGS sequence"/>
</dbReference>
<dbReference type="Pfam" id="PF13791">
    <property type="entry name" value="Sigma_reg_C"/>
    <property type="match status" value="1"/>
</dbReference>
<evidence type="ECO:0000313" key="4">
    <source>
        <dbReference type="Proteomes" id="UP000031339"/>
    </source>
</evidence>
<dbReference type="AlphaFoldDB" id="A0A0C1KIX5"/>